<proteinExistence type="predicted"/>
<dbReference type="RefSeq" id="XP_009177489.1">
    <property type="nucleotide sequence ID" value="XM_009179225.1"/>
</dbReference>
<keyword evidence="2" id="KW-1185">Reference proteome</keyword>
<accession>A0A074ZU89</accession>
<dbReference type="EMBL" id="KL598089">
    <property type="protein sequence ID" value="KER18764.1"/>
    <property type="molecule type" value="Genomic_DNA"/>
</dbReference>
<evidence type="ECO:0000313" key="1">
    <source>
        <dbReference type="EMBL" id="KER18764.1"/>
    </source>
</evidence>
<sequence>MNGIQGNVCRRYCELRHLGHFPTTEVDELTQRQVTLFVDRLTQALNGISWLMRVCHAKFYGVLSQHIP</sequence>
<dbReference type="AlphaFoldDB" id="A0A074ZU89"/>
<organism evidence="1 2">
    <name type="scientific">Opisthorchis viverrini</name>
    <name type="common">Southeast Asian liver fluke</name>
    <dbReference type="NCBI Taxonomy" id="6198"/>
    <lineage>
        <taxon>Eukaryota</taxon>
        <taxon>Metazoa</taxon>
        <taxon>Spiralia</taxon>
        <taxon>Lophotrochozoa</taxon>
        <taxon>Platyhelminthes</taxon>
        <taxon>Trematoda</taxon>
        <taxon>Digenea</taxon>
        <taxon>Opisthorchiida</taxon>
        <taxon>Opisthorchiata</taxon>
        <taxon>Opisthorchiidae</taxon>
        <taxon>Opisthorchis</taxon>
    </lineage>
</organism>
<dbReference type="Proteomes" id="UP000054324">
    <property type="component" value="Unassembled WGS sequence"/>
</dbReference>
<dbReference type="CTD" id="20330004"/>
<protein>
    <submittedName>
        <fullName evidence="1">Uncharacterized protein</fullName>
    </submittedName>
</protein>
<dbReference type="GeneID" id="20330004"/>
<gene>
    <name evidence="1" type="ORF">T265_15839</name>
</gene>
<reference evidence="1 2" key="1">
    <citation type="submission" date="2013-11" db="EMBL/GenBank/DDBJ databases">
        <title>Opisthorchis viverrini - life in the bile duct.</title>
        <authorList>
            <person name="Young N.D."/>
            <person name="Nagarajan N."/>
            <person name="Lin S.J."/>
            <person name="Korhonen P.K."/>
            <person name="Jex A.R."/>
            <person name="Hall R.S."/>
            <person name="Safavi-Hemami H."/>
            <person name="Kaewkong W."/>
            <person name="Bertrand D."/>
            <person name="Gao S."/>
            <person name="Seet Q."/>
            <person name="Wongkham S."/>
            <person name="Teh B.T."/>
            <person name="Wongkham C."/>
            <person name="Intapan P.M."/>
            <person name="Maleewong W."/>
            <person name="Yang X."/>
            <person name="Hu M."/>
            <person name="Wang Z."/>
            <person name="Hofmann A."/>
            <person name="Sternberg P.W."/>
            <person name="Tan P."/>
            <person name="Wang J."/>
            <person name="Gasser R.B."/>
        </authorList>
    </citation>
    <scope>NUCLEOTIDE SEQUENCE [LARGE SCALE GENOMIC DNA]</scope>
</reference>
<dbReference type="KEGG" id="ovi:T265_15839"/>
<evidence type="ECO:0000313" key="2">
    <source>
        <dbReference type="Proteomes" id="UP000054324"/>
    </source>
</evidence>
<name>A0A074ZU89_OPIVI</name>